<comment type="similarity">
    <text evidence="1">Belongs to the class A bacterial acid phosphatase family.</text>
</comment>
<dbReference type="KEGG" id="smar:SM39_3797"/>
<dbReference type="EMBL" id="AP013063">
    <property type="protein sequence ID" value="BAO35738.1"/>
    <property type="molecule type" value="Genomic_DNA"/>
</dbReference>
<protein>
    <recommendedName>
        <fullName evidence="1">Acid phosphatase</fullName>
        <ecNumber evidence="1">3.1.3.2</ecNumber>
    </recommendedName>
</protein>
<comment type="catalytic activity">
    <reaction evidence="1">
        <text>a phosphate monoester + H2O = an alcohol + phosphate</text>
        <dbReference type="Rhea" id="RHEA:15017"/>
        <dbReference type="ChEBI" id="CHEBI:15377"/>
        <dbReference type="ChEBI" id="CHEBI:30879"/>
        <dbReference type="ChEBI" id="CHEBI:43474"/>
        <dbReference type="ChEBI" id="CHEBI:67140"/>
        <dbReference type="EC" id="3.1.3.2"/>
    </reaction>
</comment>
<feature type="domain" description="Phosphatidic acid phosphatase type 2/haloperoxidase" evidence="2">
    <location>
        <begin position="108"/>
        <end position="215"/>
    </location>
</feature>
<keyword evidence="1" id="KW-0378">Hydrolase</keyword>
<reference evidence="3" key="1">
    <citation type="journal article" date="2014" name="Genome Biol. Evol.">
        <title>Genome evolution and plasticity of Serratia marcescens, an important multidrug-resistant nosocomial pathogen.</title>
        <authorList>
            <person name="Iguchi A."/>
            <person name="Nagaya Y."/>
            <person name="Pradel E."/>
            <person name="Ooka T."/>
            <person name="Ogura Y."/>
            <person name="Katsura K."/>
            <person name="Kurokawa K."/>
            <person name="Oshima K."/>
            <person name="Hattori M."/>
            <person name="Parkhill J."/>
            <person name="Sebaihia M."/>
            <person name="Coulthurst S.J."/>
            <person name="Gotoh N."/>
            <person name="Thomson N.R."/>
            <person name="Ewbank J.J."/>
            <person name="Hayashi T."/>
        </authorList>
    </citation>
    <scope>NUCLEOTIDE SEQUENCE</scope>
    <source>
        <strain evidence="3">SM39</strain>
    </source>
</reference>
<evidence type="ECO:0000259" key="2">
    <source>
        <dbReference type="SMART" id="SM00014"/>
    </source>
</evidence>
<evidence type="ECO:0000256" key="1">
    <source>
        <dbReference type="PIRNR" id="PIRNR000897"/>
    </source>
</evidence>
<dbReference type="GO" id="GO:0030288">
    <property type="term" value="C:outer membrane-bounded periplasmic space"/>
    <property type="evidence" value="ECO:0007669"/>
    <property type="project" value="InterPro"/>
</dbReference>
<dbReference type="InterPro" id="IPR001011">
    <property type="entry name" value="Acid_Pase_classA_bac"/>
</dbReference>
<dbReference type="CDD" id="cd03397">
    <property type="entry name" value="PAP2_acid_phosphatase"/>
    <property type="match status" value="1"/>
</dbReference>
<dbReference type="InterPro" id="IPR000326">
    <property type="entry name" value="PAP2/HPO"/>
</dbReference>
<organism evidence="3">
    <name type="scientific">Serratia marcescens SM39</name>
    <dbReference type="NCBI Taxonomy" id="1334564"/>
    <lineage>
        <taxon>Bacteria</taxon>
        <taxon>Pseudomonadati</taxon>
        <taxon>Pseudomonadota</taxon>
        <taxon>Gammaproteobacteria</taxon>
        <taxon>Enterobacterales</taxon>
        <taxon>Yersiniaceae</taxon>
        <taxon>Serratia</taxon>
    </lineage>
</organism>
<dbReference type="GO" id="GO:0003993">
    <property type="term" value="F:acid phosphatase activity"/>
    <property type="evidence" value="ECO:0007669"/>
    <property type="project" value="UniProtKB-EC"/>
</dbReference>
<dbReference type="Pfam" id="PF01569">
    <property type="entry name" value="PAP2"/>
    <property type="match status" value="1"/>
</dbReference>
<sequence length="237" mass="26045">MTMLTIYRTTLFVLSLTVILPLKAATAVTGYLSAEQRQIATLLPPPPSTDTPQNRADLQAVLAIQANRTAEQIAKAKRDDHLEDAAFPFAHEIFGPTFTVDRHPLTAALFRRVYQDFEQSLMPAKAFYGRPRPYEADSRVKPLLPPPEGDSYPSGHAMDSYLTALLLAQMVPEKRSALFERAASNAQSRVIAGVHYPSDLEGGKLAATALAARLLANPQLQADLQRARVEVRANLQL</sequence>
<name>A0AAT9E9U6_SERMA</name>
<dbReference type="PIRSF" id="PIRSF000897">
    <property type="entry name" value="Acid_Ptase_ClsA"/>
    <property type="match status" value="1"/>
</dbReference>
<gene>
    <name evidence="3" type="ORF">SM39_3797</name>
</gene>
<dbReference type="InterPro" id="IPR036938">
    <property type="entry name" value="PAP2/HPO_sf"/>
</dbReference>
<evidence type="ECO:0000313" key="3">
    <source>
        <dbReference type="EMBL" id="BAO35738.1"/>
    </source>
</evidence>
<dbReference type="SUPFAM" id="SSF48317">
    <property type="entry name" value="Acid phosphatase/Vanadium-dependent haloperoxidase"/>
    <property type="match status" value="1"/>
</dbReference>
<proteinExistence type="inferred from homology"/>
<dbReference type="Gene3D" id="1.20.144.10">
    <property type="entry name" value="Phosphatidic acid phosphatase type 2/haloperoxidase"/>
    <property type="match status" value="1"/>
</dbReference>
<dbReference type="SMART" id="SM00014">
    <property type="entry name" value="acidPPc"/>
    <property type="match status" value="1"/>
</dbReference>
<dbReference type="EC" id="3.1.3.2" evidence="1"/>
<dbReference type="AlphaFoldDB" id="A0AAT9E9U6"/>
<accession>A0AAT9E9U6</accession>